<keyword evidence="4" id="KW-1185">Reference proteome</keyword>
<keyword evidence="2" id="KW-0812">Transmembrane</keyword>
<feature type="transmembrane region" description="Helical" evidence="2">
    <location>
        <begin position="132"/>
        <end position="157"/>
    </location>
</feature>
<gene>
    <name evidence="3" type="ORF">DFH08DRAFT_820480</name>
</gene>
<reference evidence="3" key="1">
    <citation type="submission" date="2023-03" db="EMBL/GenBank/DDBJ databases">
        <title>Massive genome expansion in bonnet fungi (Mycena s.s.) driven by repeated elements and novel gene families across ecological guilds.</title>
        <authorList>
            <consortium name="Lawrence Berkeley National Laboratory"/>
            <person name="Harder C.B."/>
            <person name="Miyauchi S."/>
            <person name="Viragh M."/>
            <person name="Kuo A."/>
            <person name="Thoen E."/>
            <person name="Andreopoulos B."/>
            <person name="Lu D."/>
            <person name="Skrede I."/>
            <person name="Drula E."/>
            <person name="Henrissat B."/>
            <person name="Morin E."/>
            <person name="Kohler A."/>
            <person name="Barry K."/>
            <person name="LaButti K."/>
            <person name="Morin E."/>
            <person name="Salamov A."/>
            <person name="Lipzen A."/>
            <person name="Mereny Z."/>
            <person name="Hegedus B."/>
            <person name="Baldrian P."/>
            <person name="Stursova M."/>
            <person name="Weitz H."/>
            <person name="Taylor A."/>
            <person name="Grigoriev I.V."/>
            <person name="Nagy L.G."/>
            <person name="Martin F."/>
            <person name="Kauserud H."/>
        </authorList>
    </citation>
    <scope>NUCLEOTIDE SEQUENCE</scope>
    <source>
        <strain evidence="3">CBHHK002</strain>
    </source>
</reference>
<evidence type="ECO:0000313" key="3">
    <source>
        <dbReference type="EMBL" id="KAJ7315555.1"/>
    </source>
</evidence>
<feature type="transmembrane region" description="Helical" evidence="2">
    <location>
        <begin position="105"/>
        <end position="126"/>
    </location>
</feature>
<sequence length="282" mass="31500">MLPKDAWRSRLRHGLKSAPCSTSFEYEHEFQRARFRRLATPPSRSTYHGRSYQTLSPAVSEVFGVFDYDDQSSTEAQNQDFAAKSRPSKNPFAHLYSFFQTMARAVFRLFLFLLWTFLKVVDGVLLQHIRAMAFRIVGPLFLVTFGLLPLFVILDLASPMTGHHVLRLPASPATSVESAQRSDGQLSRSPDLVHTQVAGDREARLDSDTLSELLLHFERTLGEIGILGAQSKHQSVHTDKAHAAASTELNSLRRDLEALQLLVRTHAAEIPSHAAASSHQGK</sequence>
<protein>
    <submittedName>
        <fullName evidence="3">Uncharacterized protein</fullName>
    </submittedName>
</protein>
<dbReference type="EMBL" id="JARIHO010000061">
    <property type="protein sequence ID" value="KAJ7315555.1"/>
    <property type="molecule type" value="Genomic_DNA"/>
</dbReference>
<keyword evidence="1" id="KW-0175">Coiled coil</keyword>
<comment type="caution">
    <text evidence="3">The sequence shown here is derived from an EMBL/GenBank/DDBJ whole genome shotgun (WGS) entry which is preliminary data.</text>
</comment>
<proteinExistence type="predicted"/>
<keyword evidence="2" id="KW-0472">Membrane</keyword>
<evidence type="ECO:0000313" key="4">
    <source>
        <dbReference type="Proteomes" id="UP001218218"/>
    </source>
</evidence>
<organism evidence="3 4">
    <name type="scientific">Mycena albidolilacea</name>
    <dbReference type="NCBI Taxonomy" id="1033008"/>
    <lineage>
        <taxon>Eukaryota</taxon>
        <taxon>Fungi</taxon>
        <taxon>Dikarya</taxon>
        <taxon>Basidiomycota</taxon>
        <taxon>Agaricomycotina</taxon>
        <taxon>Agaricomycetes</taxon>
        <taxon>Agaricomycetidae</taxon>
        <taxon>Agaricales</taxon>
        <taxon>Marasmiineae</taxon>
        <taxon>Mycenaceae</taxon>
        <taxon>Mycena</taxon>
    </lineage>
</organism>
<feature type="coiled-coil region" evidence="1">
    <location>
        <begin position="242"/>
        <end position="269"/>
    </location>
</feature>
<evidence type="ECO:0000256" key="1">
    <source>
        <dbReference type="SAM" id="Coils"/>
    </source>
</evidence>
<name>A0AAD6ZCR3_9AGAR</name>
<dbReference type="Proteomes" id="UP001218218">
    <property type="component" value="Unassembled WGS sequence"/>
</dbReference>
<accession>A0AAD6ZCR3</accession>
<dbReference type="AlphaFoldDB" id="A0AAD6ZCR3"/>
<keyword evidence="2" id="KW-1133">Transmembrane helix</keyword>
<evidence type="ECO:0000256" key="2">
    <source>
        <dbReference type="SAM" id="Phobius"/>
    </source>
</evidence>